<sequence>MEKTELVTRVEYLSDVVQENVIRIAEDAYSSIKIDNLFRYLDEENNVMYCASGSDEDFCVSVSDYRPELNVSALGLLINRFGEPHSLNVKESSLDPGLHIFYITWKRVIH</sequence>
<evidence type="ECO:0000313" key="2">
    <source>
        <dbReference type="Proteomes" id="UP000269573"/>
    </source>
</evidence>
<dbReference type="AlphaFoldDB" id="A0A3M8DPT8"/>
<organism evidence="1 2">
    <name type="scientific">Brevibacillus nitrificans</name>
    <dbReference type="NCBI Taxonomy" id="651560"/>
    <lineage>
        <taxon>Bacteria</taxon>
        <taxon>Bacillati</taxon>
        <taxon>Bacillota</taxon>
        <taxon>Bacilli</taxon>
        <taxon>Bacillales</taxon>
        <taxon>Paenibacillaceae</taxon>
        <taxon>Brevibacillus</taxon>
    </lineage>
</organism>
<dbReference type="RefSeq" id="WP_122922003.1">
    <property type="nucleotide sequence ID" value="NZ_RHHU01000002.1"/>
</dbReference>
<gene>
    <name evidence="1" type="ORF">EDM59_01430</name>
</gene>
<name>A0A3M8DPT8_9BACL</name>
<dbReference type="EMBL" id="RHHU01000002">
    <property type="protein sequence ID" value="RNB90138.1"/>
    <property type="molecule type" value="Genomic_DNA"/>
</dbReference>
<protein>
    <submittedName>
        <fullName evidence="1">Uncharacterized protein</fullName>
    </submittedName>
</protein>
<evidence type="ECO:0000313" key="1">
    <source>
        <dbReference type="EMBL" id="RNB90138.1"/>
    </source>
</evidence>
<reference evidence="1 2" key="1">
    <citation type="submission" date="2018-10" db="EMBL/GenBank/DDBJ databases">
        <title>Phylogenomics of Brevibacillus.</title>
        <authorList>
            <person name="Dunlap C."/>
        </authorList>
    </citation>
    <scope>NUCLEOTIDE SEQUENCE [LARGE SCALE GENOMIC DNA]</scope>
    <source>
        <strain evidence="1 2">JCM 15774</strain>
    </source>
</reference>
<dbReference type="Proteomes" id="UP000269573">
    <property type="component" value="Unassembled WGS sequence"/>
</dbReference>
<keyword evidence="2" id="KW-1185">Reference proteome</keyword>
<proteinExistence type="predicted"/>
<accession>A0A3M8DPT8</accession>
<comment type="caution">
    <text evidence="1">The sequence shown here is derived from an EMBL/GenBank/DDBJ whole genome shotgun (WGS) entry which is preliminary data.</text>
</comment>